<dbReference type="GO" id="GO:0005694">
    <property type="term" value="C:chromosome"/>
    <property type="evidence" value="ECO:0007669"/>
    <property type="project" value="UniProtKB-ARBA"/>
</dbReference>
<accession>A0A1M4ZK12</accession>
<dbReference type="InterPro" id="IPR027417">
    <property type="entry name" value="P-loop_NTPase"/>
</dbReference>
<dbReference type="EMBL" id="FQUU01000007">
    <property type="protein sequence ID" value="SHF18354.1"/>
    <property type="molecule type" value="Genomic_DNA"/>
</dbReference>
<dbReference type="CDD" id="cd18808">
    <property type="entry name" value="SF1_C_Upf1"/>
    <property type="match status" value="1"/>
</dbReference>
<dbReference type="InterPro" id="IPR050534">
    <property type="entry name" value="Coronavir_polyprotein_1ab"/>
</dbReference>
<dbReference type="InterPro" id="IPR041679">
    <property type="entry name" value="DNA2/NAM7-like_C"/>
</dbReference>
<feature type="domain" description="AAA+ ATPase" evidence="6">
    <location>
        <begin position="236"/>
        <end position="647"/>
    </location>
</feature>
<dbReference type="Gene3D" id="2.40.30.270">
    <property type="match status" value="1"/>
</dbReference>
<dbReference type="SMART" id="SM00382">
    <property type="entry name" value="AAA"/>
    <property type="match status" value="1"/>
</dbReference>
<dbReference type="SMART" id="SM00487">
    <property type="entry name" value="DEXDc"/>
    <property type="match status" value="1"/>
</dbReference>
<dbReference type="STRING" id="1121884.SAMN02745131_01971"/>
<dbReference type="PANTHER" id="PTHR43788:SF8">
    <property type="entry name" value="DNA-BINDING PROTEIN SMUBP-2"/>
    <property type="match status" value="1"/>
</dbReference>
<keyword evidence="5" id="KW-0067">ATP-binding</keyword>
<feature type="domain" description="Helicase ATP-binding" evidence="7">
    <location>
        <begin position="218"/>
        <end position="473"/>
    </location>
</feature>
<dbReference type="InterPro" id="IPR047187">
    <property type="entry name" value="SF1_C_Upf1"/>
</dbReference>
<dbReference type="InterPro" id="IPR014001">
    <property type="entry name" value="Helicase_ATP-bd"/>
</dbReference>
<dbReference type="AlphaFoldDB" id="A0A1M4ZK12"/>
<dbReference type="GO" id="GO:0005524">
    <property type="term" value="F:ATP binding"/>
    <property type="evidence" value="ECO:0007669"/>
    <property type="project" value="UniProtKB-KW"/>
</dbReference>
<evidence type="ECO:0000313" key="8">
    <source>
        <dbReference type="EMBL" id="SHF18354.1"/>
    </source>
</evidence>
<dbReference type="Pfam" id="PF13086">
    <property type="entry name" value="AAA_11"/>
    <property type="match status" value="1"/>
</dbReference>
<name>A0A1M4ZK12_9BACT</name>
<dbReference type="Gene3D" id="3.40.50.300">
    <property type="entry name" value="P-loop containing nucleotide triphosphate hydrolases"/>
    <property type="match status" value="2"/>
</dbReference>
<dbReference type="SUPFAM" id="SSF52540">
    <property type="entry name" value="P-loop containing nucleoside triphosphate hydrolases"/>
    <property type="match status" value="1"/>
</dbReference>
<proteinExistence type="inferred from homology"/>
<dbReference type="GO" id="GO:0016787">
    <property type="term" value="F:hydrolase activity"/>
    <property type="evidence" value="ECO:0007669"/>
    <property type="project" value="UniProtKB-KW"/>
</dbReference>
<protein>
    <submittedName>
        <fullName evidence="8">DNA helicase, putative</fullName>
    </submittedName>
</protein>
<evidence type="ECO:0000256" key="3">
    <source>
        <dbReference type="ARBA" id="ARBA00022801"/>
    </source>
</evidence>
<keyword evidence="3" id="KW-0378">Hydrolase</keyword>
<evidence type="ECO:0000256" key="4">
    <source>
        <dbReference type="ARBA" id="ARBA00022806"/>
    </source>
</evidence>
<comment type="similarity">
    <text evidence="1">Belongs to the DNA2/NAM7 helicase family.</text>
</comment>
<evidence type="ECO:0000313" key="9">
    <source>
        <dbReference type="Proteomes" id="UP000184048"/>
    </source>
</evidence>
<evidence type="ECO:0000256" key="1">
    <source>
        <dbReference type="ARBA" id="ARBA00007913"/>
    </source>
</evidence>
<organism evidence="8 9">
    <name type="scientific">Flavisolibacter ginsengisoli DSM 18119</name>
    <dbReference type="NCBI Taxonomy" id="1121884"/>
    <lineage>
        <taxon>Bacteria</taxon>
        <taxon>Pseudomonadati</taxon>
        <taxon>Bacteroidota</taxon>
        <taxon>Chitinophagia</taxon>
        <taxon>Chitinophagales</taxon>
        <taxon>Chitinophagaceae</taxon>
        <taxon>Flavisolibacter</taxon>
    </lineage>
</organism>
<dbReference type="Proteomes" id="UP000184048">
    <property type="component" value="Unassembled WGS sequence"/>
</dbReference>
<dbReference type="Pfam" id="PF13087">
    <property type="entry name" value="AAA_12"/>
    <property type="match status" value="1"/>
</dbReference>
<keyword evidence="4 8" id="KW-0347">Helicase</keyword>
<dbReference type="InterPro" id="IPR041677">
    <property type="entry name" value="DNA2/NAM7_AAA_11"/>
</dbReference>
<dbReference type="FunFam" id="3.40.50.300:FF:000326">
    <property type="entry name" value="P-loop containing nucleoside triphosphate hydrolase"/>
    <property type="match status" value="1"/>
</dbReference>
<dbReference type="PANTHER" id="PTHR43788">
    <property type="entry name" value="DNA2/NAM7 HELICASE FAMILY MEMBER"/>
    <property type="match status" value="1"/>
</dbReference>
<dbReference type="GO" id="GO:0043139">
    <property type="term" value="F:5'-3' DNA helicase activity"/>
    <property type="evidence" value="ECO:0007669"/>
    <property type="project" value="TreeGrafter"/>
</dbReference>
<evidence type="ECO:0000259" key="7">
    <source>
        <dbReference type="SMART" id="SM00487"/>
    </source>
</evidence>
<evidence type="ECO:0000259" key="6">
    <source>
        <dbReference type="SMART" id="SM00382"/>
    </source>
</evidence>
<reference evidence="8 9" key="1">
    <citation type="submission" date="2016-11" db="EMBL/GenBank/DDBJ databases">
        <authorList>
            <person name="Jaros S."/>
            <person name="Januszkiewicz K."/>
            <person name="Wedrychowicz H."/>
        </authorList>
    </citation>
    <scope>NUCLEOTIDE SEQUENCE [LARGE SCALE GENOMIC DNA]</scope>
    <source>
        <strain evidence="8 9">DSM 18119</strain>
    </source>
</reference>
<evidence type="ECO:0000256" key="5">
    <source>
        <dbReference type="ARBA" id="ARBA00022840"/>
    </source>
</evidence>
<dbReference type="InterPro" id="IPR003593">
    <property type="entry name" value="AAA+_ATPase"/>
</dbReference>
<sequence length="678" mass="77646">MQAFFRSTHPRNYKLRTTNYKLSRLPTPDSRLPTYYICLMDYFKRLLHLLKIEKEEDKVSYQQLIENQSVNDRRENGMTWYPVAIKDTELGHGDYLSVEVERTTHTDIIHQFRFGMSVALFSNHDPRHDRIEGTVTYISGNRMKFSLRTDELPEWSRNGKLGLDVVFDANSYSEMENALKQAPLIAEKHEEGLLVRILTGEKKPGFHPKLEAHVLQPYLQQLNSTQQLAVEKIIAANELAIVHGPPGTGKTTTLVQAIKCLVQQEHEQVLVVAPSNAAVDLLTEKLSDEGLNVVRVGNPARVSERLMSMTLDNKIASHPSAKEIRRLKKQASEYRDMAQKYKRNFGKEEREQRKALFNEARNINKEVERTEQYIIDDTLAKAQVITATLVGANHYTVRNRKYKTVVIDEAGQALEPACWIPILKAKKLVMAGDHFQLPPTIKSDEAAKEGLANTLLEKAVALHPEALVLLEEQYRMHETIMGFSSREFYEGRLQAHPSVARRLLLENDQPLIFIDTAGCGFEEKWEGTSISNPEEAGFLLKQLLQLMENLQQQNHLSNHLSIGVISPYKHQVELLRHTVMEDSEWENYREYITVNTIDSFQGQERDAIFISMTRSNADNNIGFLSEIRRMNVAMTRARKKLVVVGDSATLSQATFYADFITYAQQNNAYISAWELMDW</sequence>
<keyword evidence="9" id="KW-1185">Reference proteome</keyword>
<keyword evidence="2" id="KW-0547">Nucleotide-binding</keyword>
<evidence type="ECO:0000256" key="2">
    <source>
        <dbReference type="ARBA" id="ARBA00022741"/>
    </source>
</evidence>
<gene>
    <name evidence="8" type="ORF">SAMN02745131_01971</name>
</gene>